<name>A0ACC1BVJ6_9ROSI</name>
<organism evidence="1 2">
    <name type="scientific">Pistacia atlantica</name>
    <dbReference type="NCBI Taxonomy" id="434234"/>
    <lineage>
        <taxon>Eukaryota</taxon>
        <taxon>Viridiplantae</taxon>
        <taxon>Streptophyta</taxon>
        <taxon>Embryophyta</taxon>
        <taxon>Tracheophyta</taxon>
        <taxon>Spermatophyta</taxon>
        <taxon>Magnoliopsida</taxon>
        <taxon>eudicotyledons</taxon>
        <taxon>Gunneridae</taxon>
        <taxon>Pentapetalae</taxon>
        <taxon>rosids</taxon>
        <taxon>malvids</taxon>
        <taxon>Sapindales</taxon>
        <taxon>Anacardiaceae</taxon>
        <taxon>Pistacia</taxon>
    </lineage>
</organism>
<keyword evidence="2" id="KW-1185">Reference proteome</keyword>
<gene>
    <name evidence="1" type="ORF">Patl1_04468</name>
</gene>
<sequence length="344" mass="36541">MGGGAAIRAMAAGKVAGVGVFNGGILSSGKVSAGGDVAEAQKALWELDDRGFAGGENDFLVAPEPKSSEPIARVIFGGAPSLEEAKEATSELKEALEKVYFSSENSSVSEYDGVVPVAAVSGLQLVANSESLETKSCISCDPKSVTGPKHAIQAFKFLCENASAQTVVASIAADSNVWNAVMQNDDLIQFIRSQKNNNMFQDQGSPGEIEELSDLSKEEDTLSHSGDSGGQSRFKPMAVLWKIKDRVVELGRTTKDRVAGLGRTTKDRVVELGRRTTKDRVVELGRTTKDSVVELGRTTGDRVVEMVSNVGNYLQNIFGTPAADKTYAGADGKPAGSRWQTRLF</sequence>
<evidence type="ECO:0000313" key="1">
    <source>
        <dbReference type="EMBL" id="KAJ0102991.1"/>
    </source>
</evidence>
<dbReference type="Proteomes" id="UP001164250">
    <property type="component" value="Chromosome 3"/>
</dbReference>
<accession>A0ACC1BVJ6</accession>
<evidence type="ECO:0000313" key="2">
    <source>
        <dbReference type="Proteomes" id="UP001164250"/>
    </source>
</evidence>
<proteinExistence type="predicted"/>
<dbReference type="EMBL" id="CM047899">
    <property type="protein sequence ID" value="KAJ0102991.1"/>
    <property type="molecule type" value="Genomic_DNA"/>
</dbReference>
<reference evidence="2" key="1">
    <citation type="journal article" date="2023" name="G3 (Bethesda)">
        <title>Genome assembly and association tests identify interacting loci associated with vigor, precocity, and sex in interspecific pistachio rootstocks.</title>
        <authorList>
            <person name="Palmer W."/>
            <person name="Jacygrad E."/>
            <person name="Sagayaradj S."/>
            <person name="Cavanaugh K."/>
            <person name="Han R."/>
            <person name="Bertier L."/>
            <person name="Beede B."/>
            <person name="Kafkas S."/>
            <person name="Golino D."/>
            <person name="Preece J."/>
            <person name="Michelmore R."/>
        </authorList>
    </citation>
    <scope>NUCLEOTIDE SEQUENCE [LARGE SCALE GENOMIC DNA]</scope>
</reference>
<protein>
    <submittedName>
        <fullName evidence="1">Uncharacterized protein</fullName>
    </submittedName>
</protein>
<comment type="caution">
    <text evidence="1">The sequence shown here is derived from an EMBL/GenBank/DDBJ whole genome shotgun (WGS) entry which is preliminary data.</text>
</comment>